<dbReference type="EMBL" id="MN739777">
    <property type="protein sequence ID" value="QHT25991.1"/>
    <property type="molecule type" value="Genomic_DNA"/>
</dbReference>
<accession>A0A6C0EBJ5</accession>
<reference evidence="1" key="1">
    <citation type="journal article" date="2020" name="Nature">
        <title>Giant virus diversity and host interactions through global metagenomics.</title>
        <authorList>
            <person name="Schulz F."/>
            <person name="Roux S."/>
            <person name="Paez-Espino D."/>
            <person name="Jungbluth S."/>
            <person name="Walsh D.A."/>
            <person name="Denef V.J."/>
            <person name="McMahon K.D."/>
            <person name="Konstantinidis K.T."/>
            <person name="Eloe-Fadrosh E.A."/>
            <person name="Kyrpides N.C."/>
            <person name="Woyke T."/>
        </authorList>
    </citation>
    <scope>NUCLEOTIDE SEQUENCE</scope>
    <source>
        <strain evidence="1">GVMAG-M-3300023179-27</strain>
    </source>
</reference>
<evidence type="ECO:0008006" key="2">
    <source>
        <dbReference type="Google" id="ProtNLM"/>
    </source>
</evidence>
<dbReference type="SUPFAM" id="SSF53448">
    <property type="entry name" value="Nucleotide-diphospho-sugar transferases"/>
    <property type="match status" value="1"/>
</dbReference>
<protein>
    <recommendedName>
        <fullName evidence="2">Protein kinase domain-containing protein</fullName>
    </recommendedName>
</protein>
<dbReference type="AlphaFoldDB" id="A0A6C0EBJ5"/>
<name>A0A6C0EBJ5_9ZZZZ</name>
<sequence>MTIINNIEIDNVRYHENLIRKAILNNDPIEDKLHVIIVVSSPTISAIRYILAKEFIRRMKDEDNVILYVVELAYGDQNFYLTDDTNPNHLRLRTDHSPIWHKENIINIGIKRLLPENWKAVAWLDSDIEFDDPHWTLNTLKILNGCCDVVQLFSQCLFTDIEGNTEHIFSGFGFQHTKKTKRSVSIKNINSFWHPGFAWACTRKFYDKMGGLYENCITGDGDMVMALCFISNYKSLLSYDISEDYGRSFEEFEKKVGNCRLGYVPGIIKHHYHGSLNSRGYDKRNQILTKYNYSPSIHVTKNEYGLLVPTDKFPEELKDCIMNHFRSKNEDAEFVKNKTDKISNTTVEIVKLLQPYFKTSLSTNCVVINKKENIRQLESCKEELKKICIPDGTFVEMNCDSKNVEKDIKFINEYVKIDDINNYSHLKALIHGYLNFENYTIVVEDDIYISDIAKLEENIKSIPEDWDIINCGLHFYIVKNDCMKTIFENVKDDIIDSMRDKLNVYDIPDVINSLNKIKQELEDICVRYTNGYLLDNEQYNNNIANNIIESVVYHQLYNKPFSKTAVIEDIEYVLKSFKSHNTIDHTTNEIIKAYNFGCSSSIYLLKKNNIIIKEYNSKLRWTRDEHNNNVEIFKREIAMLKKLKSIPNMPQLMSYDETNLVIRTTYMGDSLFDKFMLPLDWEYQLANLFDTLTLNNIYYPEFNLKNIVVLNNTISFVDFGLASYGNSNSDNCKVFIELIELLREEFMKDKGKNEIYNSFIDDMRKKYSHNIF</sequence>
<organism evidence="1">
    <name type="scientific">viral metagenome</name>
    <dbReference type="NCBI Taxonomy" id="1070528"/>
    <lineage>
        <taxon>unclassified sequences</taxon>
        <taxon>metagenomes</taxon>
        <taxon>organismal metagenomes</taxon>
    </lineage>
</organism>
<dbReference type="InterPro" id="IPR029044">
    <property type="entry name" value="Nucleotide-diphossugar_trans"/>
</dbReference>
<dbReference type="SUPFAM" id="SSF56112">
    <property type="entry name" value="Protein kinase-like (PK-like)"/>
    <property type="match status" value="1"/>
</dbReference>
<proteinExistence type="predicted"/>
<dbReference type="InterPro" id="IPR011009">
    <property type="entry name" value="Kinase-like_dom_sf"/>
</dbReference>
<evidence type="ECO:0000313" key="1">
    <source>
        <dbReference type="EMBL" id="QHT25991.1"/>
    </source>
</evidence>